<dbReference type="EMBL" id="QQRQ01000022">
    <property type="protein sequence ID" value="RFT05927.1"/>
    <property type="molecule type" value="Genomic_DNA"/>
</dbReference>
<evidence type="ECO:0000256" key="6">
    <source>
        <dbReference type="ARBA" id="ARBA00047334"/>
    </source>
</evidence>
<dbReference type="NCBIfam" id="TIGR00693">
    <property type="entry name" value="thiE"/>
    <property type="match status" value="1"/>
</dbReference>
<evidence type="ECO:0000256" key="4">
    <source>
        <dbReference type="ARBA" id="ARBA00022842"/>
    </source>
</evidence>
<feature type="binding site" evidence="9">
    <location>
        <position position="73"/>
    </location>
    <ligand>
        <name>Mg(2+)</name>
        <dbReference type="ChEBI" id="CHEBI:18420"/>
    </ligand>
</feature>
<dbReference type="InterPro" id="IPR022998">
    <property type="entry name" value="ThiamineP_synth_TenI"/>
</dbReference>
<feature type="binding site" evidence="9">
    <location>
        <position position="140"/>
    </location>
    <ligand>
        <name>4-amino-2-methyl-5-(diphosphooxymethyl)pyrimidine</name>
        <dbReference type="ChEBI" id="CHEBI:57841"/>
    </ligand>
</feature>
<feature type="binding site" evidence="9">
    <location>
        <begin position="187"/>
        <end position="188"/>
    </location>
    <ligand>
        <name>2-[(2R,5Z)-2-carboxy-4-methylthiazol-5(2H)-ylidene]ethyl phosphate</name>
        <dbReference type="ChEBI" id="CHEBI:62899"/>
    </ligand>
</feature>
<feature type="binding site" evidence="9">
    <location>
        <position position="111"/>
    </location>
    <ligand>
        <name>4-amino-2-methyl-5-(diphosphooxymethyl)pyrimidine</name>
        <dbReference type="ChEBI" id="CHEBI:57841"/>
    </ligand>
</feature>
<dbReference type="UniPathway" id="UPA00060">
    <property type="reaction ID" value="UER00141"/>
</dbReference>
<dbReference type="CDD" id="cd00564">
    <property type="entry name" value="TMP_TenI"/>
    <property type="match status" value="1"/>
</dbReference>
<evidence type="ECO:0000256" key="8">
    <source>
        <dbReference type="ARBA" id="ARBA00047883"/>
    </source>
</evidence>
<evidence type="ECO:0000256" key="9">
    <source>
        <dbReference type="HAMAP-Rule" id="MF_00097"/>
    </source>
</evidence>
<evidence type="ECO:0000256" key="1">
    <source>
        <dbReference type="ARBA" id="ARBA00005165"/>
    </source>
</evidence>
<proteinExistence type="inferred from homology"/>
<dbReference type="InterPro" id="IPR036206">
    <property type="entry name" value="ThiamineP_synth_sf"/>
</dbReference>
<feature type="binding site" evidence="9">
    <location>
        <position position="92"/>
    </location>
    <ligand>
        <name>Mg(2+)</name>
        <dbReference type="ChEBI" id="CHEBI:18420"/>
    </ligand>
</feature>
<dbReference type="SUPFAM" id="SSF51391">
    <property type="entry name" value="Thiamin phosphate synthase"/>
    <property type="match status" value="1"/>
</dbReference>
<comment type="caution">
    <text evidence="13">The sequence shown here is derived from an EMBL/GenBank/DDBJ whole genome shotgun (WGS) entry which is preliminary data.</text>
</comment>
<dbReference type="GeneID" id="97996087"/>
<comment type="similarity">
    <text evidence="9 10">Belongs to the thiamine-phosphate synthase family.</text>
</comment>
<dbReference type="PANTHER" id="PTHR20857:SF15">
    <property type="entry name" value="THIAMINE-PHOSPHATE SYNTHASE"/>
    <property type="match status" value="1"/>
</dbReference>
<keyword evidence="2 9" id="KW-0808">Transferase</keyword>
<reference evidence="13 14" key="1">
    <citation type="submission" date="2018-07" db="EMBL/GenBank/DDBJ databases">
        <title>GABA Modulating Bacteria of the Human Gut Microbiota.</title>
        <authorList>
            <person name="Strandwitz P."/>
            <person name="Kim K.H."/>
            <person name="Terekhova D."/>
            <person name="Liu J.K."/>
            <person name="Sharma A."/>
            <person name="Levering J."/>
            <person name="Mcdonald D."/>
            <person name="Dietrich D."/>
            <person name="Ramadhar T.R."/>
            <person name="Lekbua A."/>
            <person name="Mroue N."/>
            <person name="Liston C."/>
            <person name="Stewart E.J."/>
            <person name="Dubin M.J."/>
            <person name="Zengler K."/>
            <person name="Knight R."/>
            <person name="Gilbert J.A."/>
            <person name="Clardy J."/>
            <person name="Lewis K."/>
        </authorList>
    </citation>
    <scope>NUCLEOTIDE SEQUENCE [LARGE SCALE GENOMIC DNA]</scope>
    <source>
        <strain evidence="13 14">KLE1738</strain>
    </source>
</reference>
<comment type="cofactor">
    <cofactor evidence="9">
        <name>Mg(2+)</name>
        <dbReference type="ChEBI" id="CHEBI:18420"/>
    </cofactor>
    <text evidence="9">Binds 1 Mg(2+) ion per subunit.</text>
</comment>
<dbReference type="GO" id="GO:0009228">
    <property type="term" value="P:thiamine biosynthetic process"/>
    <property type="evidence" value="ECO:0007669"/>
    <property type="project" value="UniProtKB-KW"/>
</dbReference>
<dbReference type="OrthoDB" id="9812206at2"/>
<keyword evidence="14" id="KW-1185">Reference proteome</keyword>
<dbReference type="Gene3D" id="3.20.20.70">
    <property type="entry name" value="Aldolase class I"/>
    <property type="match status" value="1"/>
</dbReference>
<comment type="function">
    <text evidence="9">Condenses 4-methyl-5-(beta-hydroxyethyl)thiazole monophosphate (THZ-P) and 2-methyl-4-amino-5-hydroxymethyl pyrimidine pyrophosphate (HMP-PP) to form thiamine monophosphate (TMP).</text>
</comment>
<comment type="catalytic activity">
    <reaction evidence="7 9 10">
        <text>2-(2-carboxy-4-methylthiazol-5-yl)ethyl phosphate + 4-amino-2-methyl-5-(diphosphooxymethyl)pyrimidine + 2 H(+) = thiamine phosphate + CO2 + diphosphate</text>
        <dbReference type="Rhea" id="RHEA:47848"/>
        <dbReference type="ChEBI" id="CHEBI:15378"/>
        <dbReference type="ChEBI" id="CHEBI:16526"/>
        <dbReference type="ChEBI" id="CHEBI:33019"/>
        <dbReference type="ChEBI" id="CHEBI:37575"/>
        <dbReference type="ChEBI" id="CHEBI:57841"/>
        <dbReference type="ChEBI" id="CHEBI:62890"/>
        <dbReference type="EC" id="2.5.1.3"/>
    </reaction>
</comment>
<evidence type="ECO:0000256" key="5">
    <source>
        <dbReference type="ARBA" id="ARBA00022977"/>
    </source>
</evidence>
<keyword evidence="4 9" id="KW-0460">Magnesium</keyword>
<protein>
    <recommendedName>
        <fullName evidence="9">Thiamine-phosphate synthase</fullName>
        <shortName evidence="9">TP synthase</shortName>
        <shortName evidence="9">TPS</shortName>
        <ecNumber evidence="9">2.5.1.3</ecNumber>
    </recommendedName>
    <alternativeName>
        <fullName evidence="9">Thiamine-phosphate pyrophosphorylase</fullName>
        <shortName evidence="9">TMP pyrophosphorylase</shortName>
        <shortName evidence="9">TMP-PPase</shortName>
    </alternativeName>
</protein>
<dbReference type="RefSeq" id="WP_117142631.1">
    <property type="nucleotide sequence ID" value="NZ_CAKXKJ010000005.1"/>
</dbReference>
<evidence type="ECO:0000256" key="11">
    <source>
        <dbReference type="RuleBase" id="RU004253"/>
    </source>
</evidence>
<evidence type="ECO:0000313" key="14">
    <source>
        <dbReference type="Proteomes" id="UP000260649"/>
    </source>
</evidence>
<feature type="binding site" evidence="9">
    <location>
        <position position="167"/>
    </location>
    <ligand>
        <name>2-[(2R,5Z)-2-carboxy-4-methylthiazol-5(2H)-ylidene]ethyl phosphate</name>
        <dbReference type="ChEBI" id="CHEBI:62899"/>
    </ligand>
</feature>
<dbReference type="GO" id="GO:0009229">
    <property type="term" value="P:thiamine diphosphate biosynthetic process"/>
    <property type="evidence" value="ECO:0007669"/>
    <property type="project" value="UniProtKB-UniRule"/>
</dbReference>
<evidence type="ECO:0000256" key="3">
    <source>
        <dbReference type="ARBA" id="ARBA00022723"/>
    </source>
</evidence>
<feature type="domain" description="Thiamine phosphate synthase/TenI" evidence="12">
    <location>
        <begin position="10"/>
        <end position="189"/>
    </location>
</feature>
<comment type="pathway">
    <text evidence="1 9 11">Cofactor biosynthesis; thiamine diphosphate biosynthesis; thiamine phosphate from 4-amino-2-methyl-5-diphosphomethylpyrimidine and 4-methyl-5-(2-phosphoethyl)-thiazole: step 1/1.</text>
</comment>
<gene>
    <name evidence="9 13" type="primary">thiE</name>
    <name evidence="13" type="ORF">DV520_10105</name>
</gene>
<comment type="catalytic activity">
    <reaction evidence="6 9 10">
        <text>4-methyl-5-(2-phosphooxyethyl)-thiazole + 4-amino-2-methyl-5-(diphosphooxymethyl)pyrimidine + H(+) = thiamine phosphate + diphosphate</text>
        <dbReference type="Rhea" id="RHEA:22328"/>
        <dbReference type="ChEBI" id="CHEBI:15378"/>
        <dbReference type="ChEBI" id="CHEBI:33019"/>
        <dbReference type="ChEBI" id="CHEBI:37575"/>
        <dbReference type="ChEBI" id="CHEBI:57841"/>
        <dbReference type="ChEBI" id="CHEBI:58296"/>
        <dbReference type="EC" id="2.5.1.3"/>
    </reaction>
</comment>
<dbReference type="GO" id="GO:0000287">
    <property type="term" value="F:magnesium ion binding"/>
    <property type="evidence" value="ECO:0007669"/>
    <property type="project" value="UniProtKB-UniRule"/>
</dbReference>
<evidence type="ECO:0000256" key="2">
    <source>
        <dbReference type="ARBA" id="ARBA00022679"/>
    </source>
</evidence>
<accession>A0A3E2B1P8</accession>
<keyword evidence="5 9" id="KW-0784">Thiamine biosynthesis</keyword>
<feature type="binding site" evidence="9">
    <location>
        <begin position="40"/>
        <end position="44"/>
    </location>
    <ligand>
        <name>4-amino-2-methyl-5-(diphosphooxymethyl)pyrimidine</name>
        <dbReference type="ChEBI" id="CHEBI:57841"/>
    </ligand>
</feature>
<evidence type="ECO:0000259" key="12">
    <source>
        <dbReference type="Pfam" id="PF02581"/>
    </source>
</evidence>
<evidence type="ECO:0000313" key="13">
    <source>
        <dbReference type="EMBL" id="RFT05927.1"/>
    </source>
</evidence>
<feature type="binding site" evidence="9">
    <location>
        <position position="72"/>
    </location>
    <ligand>
        <name>4-amino-2-methyl-5-(diphosphooxymethyl)pyrimidine</name>
        <dbReference type="ChEBI" id="CHEBI:57841"/>
    </ligand>
</feature>
<dbReference type="GO" id="GO:0004789">
    <property type="term" value="F:thiamine-phosphate diphosphorylase activity"/>
    <property type="evidence" value="ECO:0007669"/>
    <property type="project" value="UniProtKB-UniRule"/>
</dbReference>
<keyword evidence="3 9" id="KW-0479">Metal-binding</keyword>
<name>A0A3E2B1P8_9FIRM</name>
<sequence length="217" mass="22501">MPFHPDQLLLYAVTDRAWTGRQTLLEQLEAALQGGVTLVQLREKDLDPAAFLAEALEVKALCRRYHVPLILNDQVDLALACGADGVHVGSEDLPVAHIRRRAGPDFIIGATAKTVQQAQAAQAAGANYLGVGAVFPSPTKPGAQRLTPEELGGICASVSIPAVAIGGIGPSNLAQLKGSGAAGIAVVSSLFGAEDIQAAAQALARQARQVLFPHPIP</sequence>
<dbReference type="EC" id="2.5.1.3" evidence="9"/>
<dbReference type="InterPro" id="IPR034291">
    <property type="entry name" value="TMP_synthase"/>
</dbReference>
<evidence type="ECO:0000256" key="10">
    <source>
        <dbReference type="RuleBase" id="RU003826"/>
    </source>
</evidence>
<feature type="binding site" evidence="9">
    <location>
        <begin position="137"/>
        <end position="139"/>
    </location>
    <ligand>
        <name>2-[(2R,5Z)-2-carboxy-4-methylthiazol-5(2H)-ylidene]ethyl phosphate</name>
        <dbReference type="ChEBI" id="CHEBI:62899"/>
    </ligand>
</feature>
<dbReference type="InterPro" id="IPR013785">
    <property type="entry name" value="Aldolase_TIM"/>
</dbReference>
<dbReference type="FunFam" id="3.20.20.70:FF:000096">
    <property type="entry name" value="Thiamine-phosphate synthase"/>
    <property type="match status" value="1"/>
</dbReference>
<dbReference type="Proteomes" id="UP000260649">
    <property type="component" value="Unassembled WGS sequence"/>
</dbReference>
<dbReference type="Pfam" id="PF02581">
    <property type="entry name" value="TMP-TENI"/>
    <property type="match status" value="1"/>
</dbReference>
<dbReference type="AlphaFoldDB" id="A0A3E2B1P8"/>
<evidence type="ECO:0000256" key="7">
    <source>
        <dbReference type="ARBA" id="ARBA00047851"/>
    </source>
</evidence>
<comment type="catalytic activity">
    <reaction evidence="8 9 10">
        <text>2-[(2R,5Z)-2-carboxy-4-methylthiazol-5(2H)-ylidene]ethyl phosphate + 4-amino-2-methyl-5-(diphosphooxymethyl)pyrimidine + 2 H(+) = thiamine phosphate + CO2 + diphosphate</text>
        <dbReference type="Rhea" id="RHEA:47844"/>
        <dbReference type="ChEBI" id="CHEBI:15378"/>
        <dbReference type="ChEBI" id="CHEBI:16526"/>
        <dbReference type="ChEBI" id="CHEBI:33019"/>
        <dbReference type="ChEBI" id="CHEBI:37575"/>
        <dbReference type="ChEBI" id="CHEBI:57841"/>
        <dbReference type="ChEBI" id="CHEBI:62899"/>
        <dbReference type="EC" id="2.5.1.3"/>
    </reaction>
</comment>
<dbReference type="HAMAP" id="MF_00097">
    <property type="entry name" value="TMP_synthase"/>
    <property type="match status" value="1"/>
</dbReference>
<dbReference type="PANTHER" id="PTHR20857">
    <property type="entry name" value="THIAMINE-PHOSPHATE PYROPHOSPHORYLASE"/>
    <property type="match status" value="1"/>
</dbReference>
<organism evidence="13 14">
    <name type="scientific">Evtepia gabavorous</name>
    <dbReference type="NCBI Taxonomy" id="2211183"/>
    <lineage>
        <taxon>Bacteria</taxon>
        <taxon>Bacillati</taxon>
        <taxon>Bacillota</taxon>
        <taxon>Clostridia</taxon>
        <taxon>Eubacteriales</taxon>
        <taxon>Evtepia</taxon>
    </lineage>
</organism>
<dbReference type="GO" id="GO:0005737">
    <property type="term" value="C:cytoplasm"/>
    <property type="evidence" value="ECO:0007669"/>
    <property type="project" value="TreeGrafter"/>
</dbReference>